<accession>A0A5J5APH7</accession>
<reference evidence="6 7" key="1">
    <citation type="submission" date="2019-09" db="EMBL/GenBank/DDBJ databases">
        <title>A chromosome-level genome assembly of the Chinese tupelo Nyssa sinensis.</title>
        <authorList>
            <person name="Yang X."/>
            <person name="Kang M."/>
            <person name="Yang Y."/>
            <person name="Xiong H."/>
            <person name="Wang M."/>
            <person name="Zhang Z."/>
            <person name="Wang Z."/>
            <person name="Wu H."/>
            <person name="Ma T."/>
            <person name="Liu J."/>
            <person name="Xi Z."/>
        </authorList>
    </citation>
    <scope>NUCLEOTIDE SEQUENCE [LARGE SCALE GENOMIC DNA]</scope>
    <source>
        <strain evidence="6">J267</strain>
        <tissue evidence="6">Leaf</tissue>
    </source>
</reference>
<evidence type="ECO:0000313" key="7">
    <source>
        <dbReference type="Proteomes" id="UP000325577"/>
    </source>
</evidence>
<evidence type="ECO:0000256" key="4">
    <source>
        <dbReference type="SAM" id="MobiDB-lite"/>
    </source>
</evidence>
<dbReference type="OrthoDB" id="1110759at2759"/>
<dbReference type="GO" id="GO:0030261">
    <property type="term" value="P:chromosome condensation"/>
    <property type="evidence" value="ECO:0007669"/>
    <property type="project" value="TreeGrafter"/>
</dbReference>
<dbReference type="GO" id="GO:0045910">
    <property type="term" value="P:negative regulation of DNA recombination"/>
    <property type="evidence" value="ECO:0007669"/>
    <property type="project" value="TreeGrafter"/>
</dbReference>
<dbReference type="InterPro" id="IPR036390">
    <property type="entry name" value="WH_DNA-bd_sf"/>
</dbReference>
<name>A0A5J5APH7_9ASTE</name>
<evidence type="ECO:0000256" key="2">
    <source>
        <dbReference type="ARBA" id="ARBA00023125"/>
    </source>
</evidence>
<evidence type="ECO:0000313" key="6">
    <source>
        <dbReference type="EMBL" id="KAA8532570.1"/>
    </source>
</evidence>
<feature type="domain" description="H15" evidence="5">
    <location>
        <begin position="92"/>
        <end position="151"/>
    </location>
</feature>
<sequence length="151" mass="17565">MDPKPPQLQDENPPKIPSNPTQNHIRFSNTTTADKCNFDPFHQRRRKLERFMDTFRTVVIKIASSGGPLTAARQMLIEERLRDFFTDFHTPDHPTYSAMINRAIRDLNEEGGSSEESISEFIRKQFDDLPWAHSTLLKHHLRKLCECGDSR</sequence>
<comment type="subcellular location">
    <subcellularLocation>
        <location evidence="1">Nucleus</location>
    </subcellularLocation>
</comment>
<dbReference type="GO" id="GO:0005730">
    <property type="term" value="C:nucleolus"/>
    <property type="evidence" value="ECO:0007669"/>
    <property type="project" value="TreeGrafter"/>
</dbReference>
<proteinExistence type="predicted"/>
<evidence type="ECO:0000259" key="5">
    <source>
        <dbReference type="PROSITE" id="PS51504"/>
    </source>
</evidence>
<dbReference type="PANTHER" id="PTHR11467">
    <property type="entry name" value="HISTONE H1"/>
    <property type="match status" value="1"/>
</dbReference>
<keyword evidence="7" id="KW-1185">Reference proteome</keyword>
<dbReference type="GO" id="GO:0000786">
    <property type="term" value="C:nucleosome"/>
    <property type="evidence" value="ECO:0007669"/>
    <property type="project" value="InterPro"/>
</dbReference>
<dbReference type="GO" id="GO:0006334">
    <property type="term" value="P:nucleosome assembly"/>
    <property type="evidence" value="ECO:0007669"/>
    <property type="project" value="InterPro"/>
</dbReference>
<dbReference type="GO" id="GO:0003690">
    <property type="term" value="F:double-stranded DNA binding"/>
    <property type="evidence" value="ECO:0007669"/>
    <property type="project" value="TreeGrafter"/>
</dbReference>
<organism evidence="6 7">
    <name type="scientific">Nyssa sinensis</name>
    <dbReference type="NCBI Taxonomy" id="561372"/>
    <lineage>
        <taxon>Eukaryota</taxon>
        <taxon>Viridiplantae</taxon>
        <taxon>Streptophyta</taxon>
        <taxon>Embryophyta</taxon>
        <taxon>Tracheophyta</taxon>
        <taxon>Spermatophyta</taxon>
        <taxon>Magnoliopsida</taxon>
        <taxon>eudicotyledons</taxon>
        <taxon>Gunneridae</taxon>
        <taxon>Pentapetalae</taxon>
        <taxon>asterids</taxon>
        <taxon>Cornales</taxon>
        <taxon>Nyssaceae</taxon>
        <taxon>Nyssa</taxon>
    </lineage>
</organism>
<dbReference type="SMART" id="SM00526">
    <property type="entry name" value="H15"/>
    <property type="match status" value="1"/>
</dbReference>
<dbReference type="Proteomes" id="UP000325577">
    <property type="component" value="Linkage Group LG19"/>
</dbReference>
<dbReference type="InterPro" id="IPR005818">
    <property type="entry name" value="Histone_H1/H5_H15"/>
</dbReference>
<gene>
    <name evidence="6" type="ORF">F0562_032614</name>
</gene>
<dbReference type="GO" id="GO:0031492">
    <property type="term" value="F:nucleosomal DNA binding"/>
    <property type="evidence" value="ECO:0007669"/>
    <property type="project" value="TreeGrafter"/>
</dbReference>
<evidence type="ECO:0000256" key="3">
    <source>
        <dbReference type="ARBA" id="ARBA00023242"/>
    </source>
</evidence>
<dbReference type="Gene3D" id="1.10.10.10">
    <property type="entry name" value="Winged helix-like DNA-binding domain superfamily/Winged helix DNA-binding domain"/>
    <property type="match status" value="1"/>
</dbReference>
<keyword evidence="2" id="KW-0238">DNA-binding</keyword>
<protein>
    <recommendedName>
        <fullName evidence="5">H15 domain-containing protein</fullName>
    </recommendedName>
</protein>
<dbReference type="EMBL" id="CM018042">
    <property type="protein sequence ID" value="KAA8532570.1"/>
    <property type="molecule type" value="Genomic_DNA"/>
</dbReference>
<dbReference type="PANTHER" id="PTHR11467:SF109">
    <property type="entry name" value="H15 DOMAIN-CONTAINING PROTEIN"/>
    <property type="match status" value="1"/>
</dbReference>
<feature type="region of interest" description="Disordered" evidence="4">
    <location>
        <begin position="1"/>
        <end position="24"/>
    </location>
</feature>
<dbReference type="SUPFAM" id="SSF46785">
    <property type="entry name" value="Winged helix' DNA-binding domain"/>
    <property type="match status" value="1"/>
</dbReference>
<keyword evidence="3" id="KW-0539">Nucleus</keyword>
<dbReference type="InterPro" id="IPR036388">
    <property type="entry name" value="WH-like_DNA-bd_sf"/>
</dbReference>
<evidence type="ECO:0000256" key="1">
    <source>
        <dbReference type="ARBA" id="ARBA00004123"/>
    </source>
</evidence>
<dbReference type="AlphaFoldDB" id="A0A5J5APH7"/>
<dbReference type="Pfam" id="PF00538">
    <property type="entry name" value="Linker_histone"/>
    <property type="match status" value="1"/>
</dbReference>
<dbReference type="PROSITE" id="PS51504">
    <property type="entry name" value="H15"/>
    <property type="match status" value="1"/>
</dbReference>